<reference evidence="2" key="1">
    <citation type="journal article" date="2020" name="Stud. Mycol.">
        <title>101 Dothideomycetes genomes: a test case for predicting lifestyles and emergence of pathogens.</title>
        <authorList>
            <person name="Haridas S."/>
            <person name="Albert R."/>
            <person name="Binder M."/>
            <person name="Bloem J."/>
            <person name="Labutti K."/>
            <person name="Salamov A."/>
            <person name="Andreopoulos B."/>
            <person name="Baker S."/>
            <person name="Barry K."/>
            <person name="Bills G."/>
            <person name="Bluhm B."/>
            <person name="Cannon C."/>
            <person name="Castanera R."/>
            <person name="Culley D."/>
            <person name="Daum C."/>
            <person name="Ezra D."/>
            <person name="Gonzalez J."/>
            <person name="Henrissat B."/>
            <person name="Kuo A."/>
            <person name="Liang C."/>
            <person name="Lipzen A."/>
            <person name="Lutzoni F."/>
            <person name="Magnuson J."/>
            <person name="Mondo S."/>
            <person name="Nolan M."/>
            <person name="Ohm R."/>
            <person name="Pangilinan J."/>
            <person name="Park H.-J."/>
            <person name="Ramirez L."/>
            <person name="Alfaro M."/>
            <person name="Sun H."/>
            <person name="Tritt A."/>
            <person name="Yoshinaga Y."/>
            <person name="Zwiers L.-H."/>
            <person name="Turgeon B."/>
            <person name="Goodwin S."/>
            <person name="Spatafora J."/>
            <person name="Crous P."/>
            <person name="Grigoriev I."/>
        </authorList>
    </citation>
    <scope>NUCLEOTIDE SEQUENCE</scope>
    <source>
        <strain evidence="2">CBS 175.79</strain>
    </source>
</reference>
<dbReference type="EMBL" id="ML978082">
    <property type="protein sequence ID" value="KAF2008682.1"/>
    <property type="molecule type" value="Genomic_DNA"/>
</dbReference>
<evidence type="ECO:0000256" key="1">
    <source>
        <dbReference type="SAM" id="MobiDB-lite"/>
    </source>
</evidence>
<organism evidence="2 3">
    <name type="scientific">Aaosphaeria arxii CBS 175.79</name>
    <dbReference type="NCBI Taxonomy" id="1450172"/>
    <lineage>
        <taxon>Eukaryota</taxon>
        <taxon>Fungi</taxon>
        <taxon>Dikarya</taxon>
        <taxon>Ascomycota</taxon>
        <taxon>Pezizomycotina</taxon>
        <taxon>Dothideomycetes</taxon>
        <taxon>Pleosporomycetidae</taxon>
        <taxon>Pleosporales</taxon>
        <taxon>Pleosporales incertae sedis</taxon>
        <taxon>Aaosphaeria</taxon>
    </lineage>
</organism>
<feature type="region of interest" description="Disordered" evidence="1">
    <location>
        <begin position="171"/>
        <end position="203"/>
    </location>
</feature>
<feature type="compositionally biased region" description="Polar residues" evidence="1">
    <location>
        <begin position="29"/>
        <end position="38"/>
    </location>
</feature>
<dbReference type="AlphaFoldDB" id="A0A6A5X6Z9"/>
<accession>A0A6A5X6Z9</accession>
<gene>
    <name evidence="2" type="ORF">BU24DRAFT_415734</name>
</gene>
<feature type="compositionally biased region" description="Low complexity" evidence="1">
    <location>
        <begin position="80"/>
        <end position="92"/>
    </location>
</feature>
<dbReference type="GeneID" id="54283713"/>
<protein>
    <submittedName>
        <fullName evidence="2">Uncharacterized protein</fullName>
    </submittedName>
</protein>
<evidence type="ECO:0000313" key="3">
    <source>
        <dbReference type="Proteomes" id="UP000799778"/>
    </source>
</evidence>
<feature type="compositionally biased region" description="Basic and acidic residues" evidence="1">
    <location>
        <begin position="16"/>
        <end position="28"/>
    </location>
</feature>
<feature type="region of interest" description="Disordered" evidence="1">
    <location>
        <begin position="1"/>
        <end position="92"/>
    </location>
</feature>
<dbReference type="Proteomes" id="UP000799778">
    <property type="component" value="Unassembled WGS sequence"/>
</dbReference>
<name>A0A6A5X6Z9_9PLEO</name>
<dbReference type="RefSeq" id="XP_033377021.1">
    <property type="nucleotide sequence ID" value="XM_033526316.1"/>
</dbReference>
<keyword evidence="3" id="KW-1185">Reference proteome</keyword>
<sequence>MQPCTLLNDESSQISQHDDVDSEARSSQHQDTPATTGTPVKPANSDAALKPPFDSILLVREQRNHVPPVAEQPAPEQDQTHPTEPTRTPPTTTALIRTDEIILTLYDLPGIEPADPDNPPPGKFIVSYTKVLDPPEVHGDKLIVSRTFHVSAHDDSEDAGRAVRRVAKELTPEGGAGCEREGSRRGGEELALSSGQGGTDYGGAVEGVCPSCGVGGRCWAGSEGQ</sequence>
<evidence type="ECO:0000313" key="2">
    <source>
        <dbReference type="EMBL" id="KAF2008682.1"/>
    </source>
</evidence>
<feature type="compositionally biased region" description="Basic and acidic residues" evidence="1">
    <location>
        <begin position="178"/>
        <end position="188"/>
    </location>
</feature>
<proteinExistence type="predicted"/>